<evidence type="ECO:0000313" key="3">
    <source>
        <dbReference type="Proteomes" id="UP000258927"/>
    </source>
</evidence>
<sequence>MDWDSLKEKHSKALVDAVQERIIKGTSREIETGAFTDAGFEIRKVMALFRELHQLGVVKQEILLSCPAPNCGNPIDYDVNANPECSNCGLNFEESGERPTEVVKHFVLGQLSRDVPWLIALHGFNTLGEWHRDFGWLVSNKIKYHVPILMYQYPMSRHGVMIRSWHVKLAVELGNSIRKAMKHAKSNGITEAPDIVAHSFGSLVLVTLLDHPMFNDLRFGRIILAGGVVPPNYNFSKHIKSGKCEAVLNHCSSKDLAMTVAPWLIPASGPSGKVGIQGDGVVNVRESEYGHGTYFEEGTLRKNLASGGTWDQFLRLPTTYLHMVDGYFSPNADKWPPFWLPFTSVVRGVLIVFPIIALTLFLIDKVMKIWGAIDHIFGFSKKTSQRE</sequence>
<evidence type="ECO:0000313" key="2">
    <source>
        <dbReference type="EMBL" id="AVX04043.1"/>
    </source>
</evidence>
<gene>
    <name evidence="2" type="ORF">MXMO3_01513</name>
</gene>
<keyword evidence="1" id="KW-0472">Membrane</keyword>
<name>A0A2R4MDJ8_9HYPH</name>
<proteinExistence type="predicted"/>
<protein>
    <recommendedName>
        <fullName evidence="4">Alpha/beta hydrolase</fullName>
    </recommendedName>
</protein>
<accession>A0A2R4MDJ8</accession>
<reference evidence="2 3" key="1">
    <citation type="submission" date="2017-05" db="EMBL/GenBank/DDBJ databases">
        <title>Genome Analysis of Maritalea myrionectae HL2708#5.</title>
        <authorList>
            <consortium name="Cotde Inc.-PKNU"/>
            <person name="Jang D."/>
            <person name="Oh H.-M."/>
        </authorList>
    </citation>
    <scope>NUCLEOTIDE SEQUENCE [LARGE SCALE GENOMIC DNA]</scope>
    <source>
        <strain evidence="2 3">HL2708#5</strain>
    </source>
</reference>
<dbReference type="SUPFAM" id="SSF53474">
    <property type="entry name" value="alpha/beta-Hydrolases"/>
    <property type="match status" value="1"/>
</dbReference>
<dbReference type="InterPro" id="IPR029058">
    <property type="entry name" value="AB_hydrolase_fold"/>
</dbReference>
<keyword evidence="1" id="KW-0812">Transmembrane</keyword>
<keyword evidence="1" id="KW-1133">Transmembrane helix</keyword>
<feature type="transmembrane region" description="Helical" evidence="1">
    <location>
        <begin position="338"/>
        <end position="363"/>
    </location>
</feature>
<dbReference type="EMBL" id="CP021330">
    <property type="protein sequence ID" value="AVX04043.1"/>
    <property type="molecule type" value="Genomic_DNA"/>
</dbReference>
<keyword evidence="3" id="KW-1185">Reference proteome</keyword>
<dbReference type="KEGG" id="mmyr:MXMO3_01513"/>
<dbReference type="AlphaFoldDB" id="A0A2R4MDJ8"/>
<organism evidence="2 3">
    <name type="scientific">Maritalea myrionectae</name>
    <dbReference type="NCBI Taxonomy" id="454601"/>
    <lineage>
        <taxon>Bacteria</taxon>
        <taxon>Pseudomonadati</taxon>
        <taxon>Pseudomonadota</taxon>
        <taxon>Alphaproteobacteria</taxon>
        <taxon>Hyphomicrobiales</taxon>
        <taxon>Devosiaceae</taxon>
        <taxon>Maritalea</taxon>
    </lineage>
</organism>
<evidence type="ECO:0000256" key="1">
    <source>
        <dbReference type="SAM" id="Phobius"/>
    </source>
</evidence>
<dbReference type="Proteomes" id="UP000258927">
    <property type="component" value="Chromosome"/>
</dbReference>
<evidence type="ECO:0008006" key="4">
    <source>
        <dbReference type="Google" id="ProtNLM"/>
    </source>
</evidence>